<dbReference type="AlphaFoldDB" id="A0A0R2LH29"/>
<reference evidence="1 2" key="1">
    <citation type="journal article" date="2015" name="Genome Announc.">
        <title>Expanding the biotechnology potential of lactobacilli through comparative genomics of 213 strains and associated genera.</title>
        <authorList>
            <person name="Sun Z."/>
            <person name="Harris H.M."/>
            <person name="McCann A."/>
            <person name="Guo C."/>
            <person name="Argimon S."/>
            <person name="Zhang W."/>
            <person name="Yang X."/>
            <person name="Jeffery I.B."/>
            <person name="Cooney J.C."/>
            <person name="Kagawa T.F."/>
            <person name="Liu W."/>
            <person name="Song Y."/>
            <person name="Salvetti E."/>
            <person name="Wrobel A."/>
            <person name="Rasinkangas P."/>
            <person name="Parkhill J."/>
            <person name="Rea M.C."/>
            <person name="O'Sullivan O."/>
            <person name="Ritari J."/>
            <person name="Douillard F.P."/>
            <person name="Paul Ross R."/>
            <person name="Yang R."/>
            <person name="Briner A.E."/>
            <person name="Felis G.E."/>
            <person name="de Vos W.M."/>
            <person name="Barrangou R."/>
            <person name="Klaenhammer T.R."/>
            <person name="Caufield P.W."/>
            <person name="Cui Y."/>
            <person name="Zhang H."/>
            <person name="O'Toole P.W."/>
        </authorList>
    </citation>
    <scope>NUCLEOTIDE SEQUENCE [LARGE SCALE GENOMIC DNA]</scope>
    <source>
        <strain evidence="1 2">NBRC 103219</strain>
    </source>
</reference>
<dbReference type="STRING" id="449659.IV66_GL001211"/>
<evidence type="ECO:0000313" key="2">
    <source>
        <dbReference type="Proteomes" id="UP000051886"/>
    </source>
</evidence>
<organism evidence="1 2">
    <name type="scientific">Ligilactobacillus pobuzihii</name>
    <dbReference type="NCBI Taxonomy" id="449659"/>
    <lineage>
        <taxon>Bacteria</taxon>
        <taxon>Bacillati</taxon>
        <taxon>Bacillota</taxon>
        <taxon>Bacilli</taxon>
        <taxon>Lactobacillales</taxon>
        <taxon>Lactobacillaceae</taxon>
        <taxon>Ligilactobacillus</taxon>
    </lineage>
</organism>
<comment type="caution">
    <text evidence="1">The sequence shown here is derived from an EMBL/GenBank/DDBJ whole genome shotgun (WGS) entry which is preliminary data.</text>
</comment>
<dbReference type="GO" id="GO:0016740">
    <property type="term" value="F:transferase activity"/>
    <property type="evidence" value="ECO:0007669"/>
    <property type="project" value="UniProtKB-KW"/>
</dbReference>
<sequence length="165" mass="18904">MGKTNMEIRGIQPADRAVVDNLLETLDDSKKHLGQEAAKLRQDKNYLPILEVVEEENNQLTGTASLHEITLNDIVCLMVGPIRQIDDELTPLMNELKKRALESGYRFIIWQQFDEIDPTDFGFKPAVDYDFYLPGQEDGTENLYVYQLVEDSLDDVFGEVEFTTE</sequence>
<name>A0A0R2LH29_9LACO</name>
<protein>
    <submittedName>
        <fullName evidence="1">GNAT family acetyltransferase</fullName>
    </submittedName>
</protein>
<dbReference type="Proteomes" id="UP000051886">
    <property type="component" value="Unassembled WGS sequence"/>
</dbReference>
<evidence type="ECO:0000313" key="1">
    <source>
        <dbReference type="EMBL" id="KRO01032.1"/>
    </source>
</evidence>
<dbReference type="PATRIC" id="fig|449659.4.peg.1228"/>
<dbReference type="EMBL" id="JQCN01000017">
    <property type="protein sequence ID" value="KRO01032.1"/>
    <property type="molecule type" value="Genomic_DNA"/>
</dbReference>
<keyword evidence="2" id="KW-1185">Reference proteome</keyword>
<accession>A0A0R2LH29</accession>
<proteinExistence type="predicted"/>
<dbReference type="Gene3D" id="3.40.630.30">
    <property type="match status" value="1"/>
</dbReference>
<keyword evidence="1" id="KW-0808">Transferase</keyword>
<gene>
    <name evidence="1" type="ORF">IV66_GL001211</name>
</gene>